<dbReference type="GO" id="GO:0008855">
    <property type="term" value="F:exodeoxyribonuclease VII activity"/>
    <property type="evidence" value="ECO:0007669"/>
    <property type="project" value="UniProtKB-UniRule"/>
</dbReference>
<evidence type="ECO:0000256" key="5">
    <source>
        <dbReference type="ARBA" id="ARBA00022839"/>
    </source>
</evidence>
<dbReference type="STRING" id="565045.NOR51B_815"/>
<comment type="function">
    <text evidence="6">Bidirectionally degrades single-stranded DNA into large acid-insoluble oligonucleotides, which are then degraded further into small acid-soluble oligonucleotides.</text>
</comment>
<dbReference type="GO" id="GO:0006308">
    <property type="term" value="P:DNA catabolic process"/>
    <property type="evidence" value="ECO:0007669"/>
    <property type="project" value="UniProtKB-UniRule"/>
</dbReference>
<dbReference type="HOGENOM" id="CLU_145918_3_3_6"/>
<comment type="subunit">
    <text evidence="6">Heterooligomer composed of large and small subunits.</text>
</comment>
<dbReference type="RefSeq" id="WP_009019623.1">
    <property type="nucleotide sequence ID" value="NZ_DS999411.1"/>
</dbReference>
<dbReference type="InterPro" id="IPR003761">
    <property type="entry name" value="Exonuc_VII_S"/>
</dbReference>
<comment type="subcellular location">
    <subcellularLocation>
        <location evidence="6">Cytoplasm</location>
    </subcellularLocation>
</comment>
<proteinExistence type="inferred from homology"/>
<dbReference type="AlphaFoldDB" id="B8KWB7"/>
<evidence type="ECO:0000313" key="9">
    <source>
        <dbReference type="EMBL" id="EED34875.1"/>
    </source>
</evidence>
<name>B8KWB7_9GAMM</name>
<organism evidence="9 10">
    <name type="scientific">Luminiphilus syltensis NOR5-1B</name>
    <dbReference type="NCBI Taxonomy" id="565045"/>
    <lineage>
        <taxon>Bacteria</taxon>
        <taxon>Pseudomonadati</taxon>
        <taxon>Pseudomonadota</taxon>
        <taxon>Gammaproteobacteria</taxon>
        <taxon>Cellvibrionales</taxon>
        <taxon>Halieaceae</taxon>
        <taxon>Luminiphilus</taxon>
    </lineage>
</organism>
<dbReference type="EC" id="3.1.11.6" evidence="6"/>
<keyword evidence="10" id="KW-1185">Reference proteome</keyword>
<dbReference type="Pfam" id="PF02609">
    <property type="entry name" value="Exonuc_VII_S"/>
    <property type="match status" value="1"/>
</dbReference>
<dbReference type="SUPFAM" id="SSF116842">
    <property type="entry name" value="XseB-like"/>
    <property type="match status" value="1"/>
</dbReference>
<dbReference type="EMBL" id="DS999411">
    <property type="protein sequence ID" value="EED34875.1"/>
    <property type="molecule type" value="Genomic_DNA"/>
</dbReference>
<dbReference type="eggNOG" id="COG1722">
    <property type="taxonomic scope" value="Bacteria"/>
</dbReference>
<dbReference type="PANTHER" id="PTHR34137:SF1">
    <property type="entry name" value="EXODEOXYRIBONUCLEASE 7 SMALL SUBUNIT"/>
    <property type="match status" value="1"/>
</dbReference>
<protein>
    <recommendedName>
        <fullName evidence="6">Exodeoxyribonuclease 7 small subunit</fullName>
        <ecNumber evidence="6">3.1.11.6</ecNumber>
    </recommendedName>
    <alternativeName>
        <fullName evidence="6">Exodeoxyribonuclease VII small subunit</fullName>
        <shortName evidence="6">Exonuclease VII small subunit</shortName>
    </alternativeName>
</protein>
<keyword evidence="4 6" id="KW-0378">Hydrolase</keyword>
<evidence type="ECO:0000256" key="2">
    <source>
        <dbReference type="ARBA" id="ARBA00022490"/>
    </source>
</evidence>
<evidence type="ECO:0000313" key="10">
    <source>
        <dbReference type="Proteomes" id="UP000004699"/>
    </source>
</evidence>
<gene>
    <name evidence="6 9" type="primary">xseB</name>
    <name evidence="9" type="ORF">NOR51B_815</name>
</gene>
<dbReference type="Proteomes" id="UP000004699">
    <property type="component" value="Unassembled WGS sequence"/>
</dbReference>
<keyword evidence="2 6" id="KW-0963">Cytoplasm</keyword>
<dbReference type="GO" id="GO:0009318">
    <property type="term" value="C:exodeoxyribonuclease VII complex"/>
    <property type="evidence" value="ECO:0007669"/>
    <property type="project" value="UniProtKB-UniRule"/>
</dbReference>
<dbReference type="GO" id="GO:0005829">
    <property type="term" value="C:cytosol"/>
    <property type="evidence" value="ECO:0007669"/>
    <property type="project" value="TreeGrafter"/>
</dbReference>
<dbReference type="NCBIfam" id="TIGR01280">
    <property type="entry name" value="xseB"/>
    <property type="match status" value="1"/>
</dbReference>
<evidence type="ECO:0000256" key="7">
    <source>
        <dbReference type="SAM" id="Coils"/>
    </source>
</evidence>
<feature type="coiled-coil region" evidence="7">
    <location>
        <begin position="43"/>
        <end position="70"/>
    </location>
</feature>
<comment type="similarity">
    <text evidence="1 6">Belongs to the XseB family.</text>
</comment>
<evidence type="ECO:0000256" key="3">
    <source>
        <dbReference type="ARBA" id="ARBA00022722"/>
    </source>
</evidence>
<dbReference type="Gene3D" id="1.10.287.1040">
    <property type="entry name" value="Exonuclease VII, small subunit"/>
    <property type="match status" value="1"/>
</dbReference>
<keyword evidence="5 6" id="KW-0269">Exonuclease</keyword>
<evidence type="ECO:0000256" key="8">
    <source>
        <dbReference type="SAM" id="MobiDB-lite"/>
    </source>
</evidence>
<reference evidence="10" key="1">
    <citation type="journal article" date="2013" name="BMC Microbiol.">
        <title>Taxonomy and evolution of bacteriochlorophyll a-containing members of the OM60/NOR5 clade of marine gammaproteobacteria: description of Luminiphilus syltensis gen. nov., sp. nov., reclassification of Haliea rubra as Pseudohaliea rubra gen. nov., comb. nov., and emendation of Chromatocurvus halotolerans.</title>
        <authorList>
            <person name="Spring S."/>
            <person name="Riedel T."/>
            <person name="Sproer C."/>
            <person name="Yan S."/>
            <person name="Harder J."/>
            <person name="Fuchs B.M."/>
        </authorList>
    </citation>
    <scope>NUCLEOTIDE SEQUENCE [LARGE SCALE GENOMIC DNA]</scope>
    <source>
        <strain evidence="10">NOR51-B</strain>
    </source>
</reference>
<dbReference type="HAMAP" id="MF_00337">
    <property type="entry name" value="Exonuc_7_S"/>
    <property type="match status" value="1"/>
</dbReference>
<evidence type="ECO:0000256" key="1">
    <source>
        <dbReference type="ARBA" id="ARBA00009998"/>
    </source>
</evidence>
<evidence type="ECO:0000256" key="4">
    <source>
        <dbReference type="ARBA" id="ARBA00022801"/>
    </source>
</evidence>
<dbReference type="InterPro" id="IPR037004">
    <property type="entry name" value="Exonuc_VII_ssu_sf"/>
</dbReference>
<comment type="catalytic activity">
    <reaction evidence="6">
        <text>Exonucleolytic cleavage in either 5'- to 3'- or 3'- to 5'-direction to yield nucleoside 5'-phosphates.</text>
        <dbReference type="EC" id="3.1.11.6"/>
    </reaction>
</comment>
<accession>B8KWB7</accession>
<keyword evidence="7" id="KW-0175">Coiled coil</keyword>
<sequence length="78" mass="8640">MTRKSKDPAPTSMPLQEQMDQLSTLVEKLEDPSLPLEDALALYEQGVKMANEAQTALEAAEQRIAVISNDDQVQPLEE</sequence>
<keyword evidence="3 6" id="KW-0540">Nuclease</keyword>
<evidence type="ECO:0000256" key="6">
    <source>
        <dbReference type="HAMAP-Rule" id="MF_00337"/>
    </source>
</evidence>
<feature type="region of interest" description="Disordered" evidence="8">
    <location>
        <begin position="1"/>
        <end position="20"/>
    </location>
</feature>
<dbReference type="PANTHER" id="PTHR34137">
    <property type="entry name" value="EXODEOXYRIBONUCLEASE 7 SMALL SUBUNIT"/>
    <property type="match status" value="1"/>
</dbReference>